<reference evidence="2 3" key="1">
    <citation type="submission" date="2019-07" db="EMBL/GenBank/DDBJ databases">
        <title>Full genome sequence of Humibacter sp. WJ7-1.</title>
        <authorList>
            <person name="Im W.-T."/>
        </authorList>
    </citation>
    <scope>NUCLEOTIDE SEQUENCE [LARGE SCALE GENOMIC DNA]</scope>
    <source>
        <strain evidence="2 3">WJ7-1</strain>
    </source>
</reference>
<feature type="transmembrane region" description="Helical" evidence="1">
    <location>
        <begin position="46"/>
        <end position="72"/>
    </location>
</feature>
<keyword evidence="1" id="KW-1133">Transmembrane helix</keyword>
<dbReference type="PROSITE" id="PS51257">
    <property type="entry name" value="PROKAR_LIPOPROTEIN"/>
    <property type="match status" value="1"/>
</dbReference>
<evidence type="ECO:0000256" key="1">
    <source>
        <dbReference type="SAM" id="Phobius"/>
    </source>
</evidence>
<dbReference type="EMBL" id="CP042305">
    <property type="protein sequence ID" value="QDZ15110.1"/>
    <property type="molecule type" value="Genomic_DNA"/>
</dbReference>
<name>A0A5B8M6H0_9MICO</name>
<feature type="transmembrane region" description="Helical" evidence="1">
    <location>
        <begin position="12"/>
        <end position="34"/>
    </location>
</feature>
<gene>
    <name evidence="2" type="ORF">FPZ11_10300</name>
</gene>
<keyword evidence="1" id="KW-0472">Membrane</keyword>
<evidence type="ECO:0000313" key="3">
    <source>
        <dbReference type="Proteomes" id="UP000320216"/>
    </source>
</evidence>
<dbReference type="Proteomes" id="UP000320216">
    <property type="component" value="Chromosome"/>
</dbReference>
<keyword evidence="3" id="KW-1185">Reference proteome</keyword>
<protein>
    <submittedName>
        <fullName evidence="2">Uncharacterized protein</fullName>
    </submittedName>
</protein>
<dbReference type="RefSeq" id="WP_146320645.1">
    <property type="nucleotide sequence ID" value="NZ_CP042305.1"/>
</dbReference>
<dbReference type="AlphaFoldDB" id="A0A5B8M6H0"/>
<keyword evidence="1" id="KW-0812">Transmembrane</keyword>
<accession>A0A5B8M6H0</accession>
<evidence type="ECO:0000313" key="2">
    <source>
        <dbReference type="EMBL" id="QDZ15110.1"/>
    </source>
</evidence>
<dbReference type="KEGG" id="huw:FPZ11_10300"/>
<organism evidence="2 3">
    <name type="scientific">Humibacter ginsenosidimutans</name>
    <dbReference type="NCBI Taxonomy" id="2599293"/>
    <lineage>
        <taxon>Bacteria</taxon>
        <taxon>Bacillati</taxon>
        <taxon>Actinomycetota</taxon>
        <taxon>Actinomycetes</taxon>
        <taxon>Micrococcales</taxon>
        <taxon>Microbacteriaceae</taxon>
        <taxon>Humibacter</taxon>
    </lineage>
</organism>
<sequence length="100" mass="10318">MARRNAALSALVWITVIGIGLGCVLVFLGVLALVRSWDVDSWVGPWLTGLGLGLAAFGLLASLFALAASAVVKAIENASTVRRTVAKSPTATTATQPIQN</sequence>
<proteinExistence type="predicted"/>